<dbReference type="Proteomes" id="UP000199331">
    <property type="component" value="Unassembled WGS sequence"/>
</dbReference>
<sequence length="178" mass="18875">MRRLSHIVYGPLVFGAALVGCLDQSQADPAPVAVEESRPAPSVELLGPVSDHANLLTPAAEQAIAQKLIDLEKATGHQMVVVTVGSLKGREIADYTTDLGNAWGIGRAGVDDGVILLVAPNERRVRIAVGYGLEEVLPDEFCSAVIQDSILPHFRQDDYLAGIAAGTDALVGRLRKQS</sequence>
<accession>A0A1I5KRY1</accession>
<evidence type="ECO:0000313" key="2">
    <source>
        <dbReference type="EMBL" id="SFO87718.1"/>
    </source>
</evidence>
<name>A0A1I5KRY1_9SPHN</name>
<dbReference type="Gene3D" id="3.10.310.50">
    <property type="match status" value="1"/>
</dbReference>
<dbReference type="EMBL" id="FOWZ01000001">
    <property type="protein sequence ID" value="SFO87718.1"/>
    <property type="molecule type" value="Genomic_DNA"/>
</dbReference>
<feature type="domain" description="TPM" evidence="1">
    <location>
        <begin position="49"/>
        <end position="171"/>
    </location>
</feature>
<evidence type="ECO:0000313" key="3">
    <source>
        <dbReference type="Proteomes" id="UP000199331"/>
    </source>
</evidence>
<dbReference type="RefSeq" id="WP_177201779.1">
    <property type="nucleotide sequence ID" value="NZ_FOWZ01000001.1"/>
</dbReference>
<dbReference type="PANTHER" id="PTHR30373">
    <property type="entry name" value="UPF0603 PROTEIN YGCG"/>
    <property type="match status" value="1"/>
</dbReference>
<evidence type="ECO:0000259" key="1">
    <source>
        <dbReference type="Pfam" id="PF04536"/>
    </source>
</evidence>
<organism evidence="2 3">
    <name type="scientific">Qipengyuania nanhaisediminis</name>
    <dbReference type="NCBI Taxonomy" id="604088"/>
    <lineage>
        <taxon>Bacteria</taxon>
        <taxon>Pseudomonadati</taxon>
        <taxon>Pseudomonadota</taxon>
        <taxon>Alphaproteobacteria</taxon>
        <taxon>Sphingomonadales</taxon>
        <taxon>Erythrobacteraceae</taxon>
        <taxon>Qipengyuania</taxon>
    </lineage>
</organism>
<dbReference type="InterPro" id="IPR007621">
    <property type="entry name" value="TPM_dom"/>
</dbReference>
<proteinExistence type="predicted"/>
<keyword evidence="3" id="KW-1185">Reference proteome</keyword>
<dbReference type="STRING" id="604088.SAMN04488060_0482"/>
<dbReference type="AlphaFoldDB" id="A0A1I5KRY1"/>
<gene>
    <name evidence="2" type="ORF">SAMN04488060_0482</name>
</gene>
<dbReference type="PROSITE" id="PS51257">
    <property type="entry name" value="PROKAR_LIPOPROTEIN"/>
    <property type="match status" value="1"/>
</dbReference>
<dbReference type="PANTHER" id="PTHR30373:SF2">
    <property type="entry name" value="UPF0603 PROTEIN YGCG"/>
    <property type="match status" value="1"/>
</dbReference>
<reference evidence="3" key="1">
    <citation type="submission" date="2016-10" db="EMBL/GenBank/DDBJ databases">
        <authorList>
            <person name="Varghese N."/>
            <person name="Submissions S."/>
        </authorList>
    </citation>
    <scope>NUCLEOTIDE SEQUENCE [LARGE SCALE GENOMIC DNA]</scope>
    <source>
        <strain evidence="3">CGMCC 1.7715</strain>
    </source>
</reference>
<dbReference type="Pfam" id="PF04536">
    <property type="entry name" value="TPM_phosphatase"/>
    <property type="match status" value="1"/>
</dbReference>
<protein>
    <recommendedName>
        <fullName evidence="1">TPM domain-containing protein</fullName>
    </recommendedName>
</protein>